<feature type="domain" description="Protein kinase" evidence="9">
    <location>
        <begin position="36"/>
        <end position="143"/>
    </location>
</feature>
<dbReference type="GO" id="GO:0005524">
    <property type="term" value="F:ATP binding"/>
    <property type="evidence" value="ECO:0007669"/>
    <property type="project" value="UniProtKB-UniRule"/>
</dbReference>
<dbReference type="InterPro" id="IPR050108">
    <property type="entry name" value="CDK"/>
</dbReference>
<keyword evidence="2" id="KW-0723">Serine/threonine-protein kinase</keyword>
<evidence type="ECO:0000313" key="12">
    <source>
        <dbReference type="WBParaSite" id="TTAC_0000048401-mRNA-1"/>
    </source>
</evidence>
<evidence type="ECO:0000256" key="4">
    <source>
        <dbReference type="ARBA" id="ARBA00022741"/>
    </source>
</evidence>
<dbReference type="Gene3D" id="3.30.200.20">
    <property type="entry name" value="Phosphorylase Kinase, domain 1"/>
    <property type="match status" value="1"/>
</dbReference>
<keyword evidence="8" id="KW-1133">Transmembrane helix</keyword>
<dbReference type="GO" id="GO:0004674">
    <property type="term" value="F:protein serine/threonine kinase activity"/>
    <property type="evidence" value="ECO:0007669"/>
    <property type="project" value="UniProtKB-KW"/>
</dbReference>
<proteinExistence type="inferred from homology"/>
<dbReference type="InterPro" id="IPR000719">
    <property type="entry name" value="Prot_kinase_dom"/>
</dbReference>
<dbReference type="AlphaFoldDB" id="A0A0R3WIP6"/>
<keyword evidence="3" id="KW-0808">Transferase</keyword>
<keyword evidence="8" id="KW-0812">Transmembrane</keyword>
<dbReference type="WBParaSite" id="TTAC_0000048401-mRNA-1">
    <property type="protein sequence ID" value="TTAC_0000048401-mRNA-1"/>
    <property type="gene ID" value="TTAC_0000048401"/>
</dbReference>
<dbReference type="EMBL" id="UYWX01000043">
    <property type="protein sequence ID" value="VDM16513.1"/>
    <property type="molecule type" value="Genomic_DNA"/>
</dbReference>
<dbReference type="GO" id="GO:0005634">
    <property type="term" value="C:nucleus"/>
    <property type="evidence" value="ECO:0007669"/>
    <property type="project" value="UniProtKB-ARBA"/>
</dbReference>
<dbReference type="PANTHER" id="PTHR24056:SF508">
    <property type="entry name" value="CYCLIN-DEPENDENT KINASE 10"/>
    <property type="match status" value="1"/>
</dbReference>
<name>A0A0R3WIP6_HYDTA</name>
<evidence type="ECO:0000256" key="5">
    <source>
        <dbReference type="ARBA" id="ARBA00022777"/>
    </source>
</evidence>
<dbReference type="FunFam" id="3.30.200.20:FF:000172">
    <property type="entry name" value="cyclin-dependent kinase G-2 isoform X1"/>
    <property type="match status" value="1"/>
</dbReference>
<evidence type="ECO:0000313" key="11">
    <source>
        <dbReference type="Proteomes" id="UP000274429"/>
    </source>
</evidence>
<dbReference type="GO" id="GO:0080090">
    <property type="term" value="P:regulation of primary metabolic process"/>
    <property type="evidence" value="ECO:0007669"/>
    <property type="project" value="UniProtKB-ARBA"/>
</dbReference>
<keyword evidence="8" id="KW-0472">Membrane</keyword>
<organism evidence="12">
    <name type="scientific">Hydatigena taeniaeformis</name>
    <name type="common">Feline tapeworm</name>
    <name type="synonym">Taenia taeniaeformis</name>
    <dbReference type="NCBI Taxonomy" id="6205"/>
    <lineage>
        <taxon>Eukaryota</taxon>
        <taxon>Metazoa</taxon>
        <taxon>Spiralia</taxon>
        <taxon>Lophotrochozoa</taxon>
        <taxon>Platyhelminthes</taxon>
        <taxon>Cestoda</taxon>
        <taxon>Eucestoda</taxon>
        <taxon>Cyclophyllidea</taxon>
        <taxon>Taeniidae</taxon>
        <taxon>Hydatigera</taxon>
    </lineage>
</organism>
<evidence type="ECO:0000256" key="8">
    <source>
        <dbReference type="SAM" id="Phobius"/>
    </source>
</evidence>
<reference evidence="12" key="1">
    <citation type="submission" date="2017-02" db="UniProtKB">
        <authorList>
            <consortium name="WormBaseParasite"/>
        </authorList>
    </citation>
    <scope>IDENTIFICATION</scope>
</reference>
<dbReference type="GO" id="GO:0010556">
    <property type="term" value="P:regulation of macromolecule biosynthetic process"/>
    <property type="evidence" value="ECO:0007669"/>
    <property type="project" value="UniProtKB-ARBA"/>
</dbReference>
<evidence type="ECO:0000256" key="2">
    <source>
        <dbReference type="ARBA" id="ARBA00022527"/>
    </source>
</evidence>
<dbReference type="PANTHER" id="PTHR24056">
    <property type="entry name" value="CELL DIVISION PROTEIN KINASE"/>
    <property type="match status" value="1"/>
</dbReference>
<dbReference type="InterPro" id="IPR017441">
    <property type="entry name" value="Protein_kinase_ATP_BS"/>
</dbReference>
<keyword evidence="4 7" id="KW-0547">Nucleotide-binding</keyword>
<dbReference type="PROSITE" id="PS50011">
    <property type="entry name" value="PROTEIN_KINASE_DOM"/>
    <property type="match status" value="1"/>
</dbReference>
<feature type="transmembrane region" description="Helical" evidence="8">
    <location>
        <begin position="115"/>
        <end position="141"/>
    </location>
</feature>
<gene>
    <name evidence="10" type="ORF">TTAC_LOCUS485</name>
</gene>
<dbReference type="GO" id="GO:0007346">
    <property type="term" value="P:regulation of mitotic cell cycle"/>
    <property type="evidence" value="ECO:0007669"/>
    <property type="project" value="TreeGrafter"/>
</dbReference>
<dbReference type="Proteomes" id="UP000274429">
    <property type="component" value="Unassembled WGS sequence"/>
</dbReference>
<evidence type="ECO:0000313" key="10">
    <source>
        <dbReference type="EMBL" id="VDM16513.1"/>
    </source>
</evidence>
<evidence type="ECO:0000259" key="9">
    <source>
        <dbReference type="PROSITE" id="PS50011"/>
    </source>
</evidence>
<keyword evidence="5" id="KW-0418">Kinase</keyword>
<dbReference type="PROSITE" id="PS00107">
    <property type="entry name" value="PROTEIN_KINASE_ATP"/>
    <property type="match status" value="1"/>
</dbReference>
<keyword evidence="11" id="KW-1185">Reference proteome</keyword>
<comment type="similarity">
    <text evidence="1">Belongs to the protein kinase superfamily. CMGC Ser/Thr protein kinase family. CDC2/CDKX subfamily.</text>
</comment>
<accession>A0A0R3WIP6</accession>
<dbReference type="STRING" id="6205.A0A0R3WIP6"/>
<dbReference type="InterPro" id="IPR011009">
    <property type="entry name" value="Kinase-like_dom_sf"/>
</dbReference>
<evidence type="ECO:0000256" key="6">
    <source>
        <dbReference type="ARBA" id="ARBA00022840"/>
    </source>
</evidence>
<protein>
    <submittedName>
        <fullName evidence="12">Protein kinase domain-containing protein</fullName>
    </submittedName>
</protein>
<evidence type="ECO:0000256" key="7">
    <source>
        <dbReference type="PROSITE-ProRule" id="PRU10141"/>
    </source>
</evidence>
<evidence type="ECO:0000256" key="1">
    <source>
        <dbReference type="ARBA" id="ARBA00006485"/>
    </source>
</evidence>
<evidence type="ECO:0000256" key="3">
    <source>
        <dbReference type="ARBA" id="ARBA00022679"/>
    </source>
</evidence>
<feature type="binding site" evidence="7">
    <location>
        <position position="65"/>
    </location>
    <ligand>
        <name>ATP</name>
        <dbReference type="ChEBI" id="CHEBI:30616"/>
    </ligand>
</feature>
<dbReference type="OrthoDB" id="1732493at2759"/>
<sequence>MEAGIDELKLFGVKKLIPFRIPTQFREGRCRSVSDFEKLNRIGEGTYGIVYRARDSVTGEIVALKKVRMENERDGIPISSLREITLLLSIKHPNVVQLREVVVGRSLDSWISDMVLLILTTSFFLELFMGLAHFLSIGLIWSG</sequence>
<reference evidence="10 11" key="2">
    <citation type="submission" date="2018-11" db="EMBL/GenBank/DDBJ databases">
        <authorList>
            <consortium name="Pathogen Informatics"/>
        </authorList>
    </citation>
    <scope>NUCLEOTIDE SEQUENCE [LARGE SCALE GENOMIC DNA]</scope>
</reference>
<dbReference type="Pfam" id="PF00069">
    <property type="entry name" value="Pkinase"/>
    <property type="match status" value="1"/>
</dbReference>
<keyword evidence="6 7" id="KW-0067">ATP-binding</keyword>
<dbReference type="SUPFAM" id="SSF56112">
    <property type="entry name" value="Protein kinase-like (PK-like)"/>
    <property type="match status" value="1"/>
</dbReference>